<accession>A0A388KTA4</accession>
<keyword evidence="3" id="KW-1185">Reference proteome</keyword>
<evidence type="ECO:0000313" key="2">
    <source>
        <dbReference type="EMBL" id="GBG73228.1"/>
    </source>
</evidence>
<dbReference type="InterPro" id="IPR021109">
    <property type="entry name" value="Peptidase_aspartic_dom_sf"/>
</dbReference>
<evidence type="ECO:0000256" key="1">
    <source>
        <dbReference type="SAM" id="MobiDB-lite"/>
    </source>
</evidence>
<organism evidence="2 3">
    <name type="scientific">Chara braunii</name>
    <name type="common">Braun's stonewort</name>
    <dbReference type="NCBI Taxonomy" id="69332"/>
    <lineage>
        <taxon>Eukaryota</taxon>
        <taxon>Viridiplantae</taxon>
        <taxon>Streptophyta</taxon>
        <taxon>Charophyceae</taxon>
        <taxon>Charales</taxon>
        <taxon>Characeae</taxon>
        <taxon>Chara</taxon>
    </lineage>
</organism>
<evidence type="ECO:0000313" key="3">
    <source>
        <dbReference type="Proteomes" id="UP000265515"/>
    </source>
</evidence>
<evidence type="ECO:0008006" key="4">
    <source>
        <dbReference type="Google" id="ProtNLM"/>
    </source>
</evidence>
<dbReference type="EMBL" id="BFEA01000179">
    <property type="protein sequence ID" value="GBG73228.1"/>
    <property type="molecule type" value="Genomic_DNA"/>
</dbReference>
<reference evidence="2 3" key="1">
    <citation type="journal article" date="2018" name="Cell">
        <title>The Chara Genome: Secondary Complexity and Implications for Plant Terrestrialization.</title>
        <authorList>
            <person name="Nishiyama T."/>
            <person name="Sakayama H."/>
            <person name="Vries J.D."/>
            <person name="Buschmann H."/>
            <person name="Saint-Marcoux D."/>
            <person name="Ullrich K.K."/>
            <person name="Haas F.B."/>
            <person name="Vanderstraeten L."/>
            <person name="Becker D."/>
            <person name="Lang D."/>
            <person name="Vosolsobe S."/>
            <person name="Rombauts S."/>
            <person name="Wilhelmsson P.K.I."/>
            <person name="Janitza P."/>
            <person name="Kern R."/>
            <person name="Heyl A."/>
            <person name="Rumpler F."/>
            <person name="Villalobos L.I.A.C."/>
            <person name="Clay J.M."/>
            <person name="Skokan R."/>
            <person name="Toyoda A."/>
            <person name="Suzuki Y."/>
            <person name="Kagoshima H."/>
            <person name="Schijlen E."/>
            <person name="Tajeshwar N."/>
            <person name="Catarino B."/>
            <person name="Hetherington A.J."/>
            <person name="Saltykova A."/>
            <person name="Bonnot C."/>
            <person name="Breuninger H."/>
            <person name="Symeonidi A."/>
            <person name="Radhakrishnan G.V."/>
            <person name="Van Nieuwerburgh F."/>
            <person name="Deforce D."/>
            <person name="Chang C."/>
            <person name="Karol K.G."/>
            <person name="Hedrich R."/>
            <person name="Ulvskov P."/>
            <person name="Glockner G."/>
            <person name="Delwiche C.F."/>
            <person name="Petrasek J."/>
            <person name="Van de Peer Y."/>
            <person name="Friml J."/>
            <person name="Beilby M."/>
            <person name="Dolan L."/>
            <person name="Kohara Y."/>
            <person name="Sugano S."/>
            <person name="Fujiyama A."/>
            <person name="Delaux P.-M."/>
            <person name="Quint M."/>
            <person name="TheiBen G."/>
            <person name="Hagemann M."/>
            <person name="Harholt J."/>
            <person name="Dunand C."/>
            <person name="Zachgo S."/>
            <person name="Langdale J."/>
            <person name="Maumus F."/>
            <person name="Straeten D.V.D."/>
            <person name="Gould S.B."/>
            <person name="Rensing S.A."/>
        </authorList>
    </citation>
    <scope>NUCLEOTIDE SEQUENCE [LARGE SCALE GENOMIC DNA]</scope>
    <source>
        <strain evidence="2 3">S276</strain>
    </source>
</reference>
<gene>
    <name evidence="2" type="ORF">CBR_g12945</name>
</gene>
<dbReference type="SUPFAM" id="SSF50630">
    <property type="entry name" value="Acid proteases"/>
    <property type="match status" value="1"/>
</dbReference>
<comment type="caution">
    <text evidence="2">The sequence shown here is derived from an EMBL/GenBank/DDBJ whole genome shotgun (WGS) entry which is preliminary data.</text>
</comment>
<dbReference type="CDD" id="cd00303">
    <property type="entry name" value="retropepsin_like"/>
    <property type="match status" value="1"/>
</dbReference>
<dbReference type="OrthoDB" id="5535068at2759"/>
<dbReference type="Pfam" id="PF13975">
    <property type="entry name" value="gag-asp_proteas"/>
    <property type="match status" value="1"/>
</dbReference>
<dbReference type="Gramene" id="GBG73228">
    <property type="protein sequence ID" value="GBG73228"/>
    <property type="gene ID" value="CBR_g12945"/>
</dbReference>
<dbReference type="Gene3D" id="2.40.70.10">
    <property type="entry name" value="Acid Proteases"/>
    <property type="match status" value="1"/>
</dbReference>
<dbReference type="Proteomes" id="UP000265515">
    <property type="component" value="Unassembled WGS sequence"/>
</dbReference>
<feature type="region of interest" description="Disordered" evidence="1">
    <location>
        <begin position="455"/>
        <end position="483"/>
    </location>
</feature>
<name>A0A388KTA4_CHABU</name>
<sequence length="580" mass="64775">MPRGVVDGVGKVLIIDALVEALDKRERLQSNVPKVNIFHFNGERVSQWLKLVEQALVGLLDAVKFQRILKYVLHGYHQEVDKVITANDSWARFKDGMQRKYRLGDGLLTTVDLEVVNRDDFTTVGTFVQEFKKKARKVPRILKEAQCAMFLGLFTASEASELTSHGGESAQLTWVTIDKGLEEGSLNQVEQYQIRQQRWERKERNATSSGTPGMKTIVTDVLVELGYGKDAVVQKKVVATIQGKGKEPMVEEVVQEEWEEEESGDNDLVILKEILAFAPKLLNELKGRFSRRLVSNVHLSVILPKEAEWAETGTMMAWKCVLCGMVDLVVKGLKCAAMVVDTGAEMNIIKEFDALRFGLEMDRSDCGILHGANCKVVFYGTASNMLVEIGRVKARACFSVMPDVDHAILLGRSFLCRTETLMFNKHNETLILILCDSACGNNEIVTCQNTGPRSIRNRPNPGSFTIEESGDERRRLREEPEEEAREEVFSLGLSDVNKAMDVVATHEMADPDAIQTLREQVLECPQAGEVKLVYRLPGERRNPAMMQAQADLQRLNDVTVRDAGGLPNIDACQSHVLGGL</sequence>
<proteinExistence type="predicted"/>
<dbReference type="AlphaFoldDB" id="A0A388KTA4"/>
<protein>
    <recommendedName>
        <fullName evidence="4">Peptidase A2 domain-containing protein</fullName>
    </recommendedName>
</protein>